<reference evidence="3 4" key="1">
    <citation type="submission" date="2020-06" db="EMBL/GenBank/DDBJ databases">
        <title>Actinokineospora xiongansis sp. nov., isolated from soil of Baiyangdian.</title>
        <authorList>
            <person name="Zhang X."/>
        </authorList>
    </citation>
    <scope>NUCLEOTIDE SEQUENCE [LARGE SCALE GENOMIC DNA]</scope>
    <source>
        <strain evidence="3 4">HBU206404</strain>
    </source>
</reference>
<gene>
    <name evidence="3" type="ORF">GPZ80_28790</name>
</gene>
<name>A0ABR7LEP9_9PSEU</name>
<proteinExistence type="predicted"/>
<feature type="domain" description="DUF397" evidence="2">
    <location>
        <begin position="22"/>
        <end position="66"/>
    </location>
</feature>
<comment type="caution">
    <text evidence="3">The sequence shown here is derived from an EMBL/GenBank/DDBJ whole genome shotgun (WGS) entry which is preliminary data.</text>
</comment>
<organism evidence="3 4">
    <name type="scientific">Actinokineospora xionganensis</name>
    <dbReference type="NCBI Taxonomy" id="2684470"/>
    <lineage>
        <taxon>Bacteria</taxon>
        <taxon>Bacillati</taxon>
        <taxon>Actinomycetota</taxon>
        <taxon>Actinomycetes</taxon>
        <taxon>Pseudonocardiales</taxon>
        <taxon>Pseudonocardiaceae</taxon>
        <taxon>Actinokineospora</taxon>
    </lineage>
</organism>
<evidence type="ECO:0000313" key="3">
    <source>
        <dbReference type="EMBL" id="MBC6451166.1"/>
    </source>
</evidence>
<dbReference type="EMBL" id="JABVED010000025">
    <property type="protein sequence ID" value="MBC6451166.1"/>
    <property type="molecule type" value="Genomic_DNA"/>
</dbReference>
<evidence type="ECO:0000256" key="1">
    <source>
        <dbReference type="SAM" id="MobiDB-lite"/>
    </source>
</evidence>
<dbReference type="InterPro" id="IPR007278">
    <property type="entry name" value="DUF397"/>
</dbReference>
<feature type="region of interest" description="Disordered" evidence="1">
    <location>
        <begin position="52"/>
        <end position="73"/>
    </location>
</feature>
<accession>A0ABR7LEP9</accession>
<dbReference type="RefSeq" id="WP_187224248.1">
    <property type="nucleotide sequence ID" value="NZ_JABVED010000025.1"/>
</dbReference>
<dbReference type="Pfam" id="PF04149">
    <property type="entry name" value="DUF397"/>
    <property type="match status" value="2"/>
</dbReference>
<evidence type="ECO:0000259" key="2">
    <source>
        <dbReference type="Pfam" id="PF04149"/>
    </source>
</evidence>
<feature type="domain" description="DUF397" evidence="2">
    <location>
        <begin position="3"/>
        <end position="21"/>
    </location>
</feature>
<protein>
    <submittedName>
        <fullName evidence="3">DUF397 domain-containing protein</fullName>
    </submittedName>
</protein>
<evidence type="ECO:0000313" key="4">
    <source>
        <dbReference type="Proteomes" id="UP000734823"/>
    </source>
</evidence>
<sequence>MHAKWRKSSFSQPNEANCVEVAWRKSTFSAANEAACVEIAYSTDLRVRDSKNPDGGTLRFPDSSWSPQRLADL</sequence>
<dbReference type="Proteomes" id="UP000734823">
    <property type="component" value="Unassembled WGS sequence"/>
</dbReference>
<keyword evidence="4" id="KW-1185">Reference proteome</keyword>